<name>A0A239D3V8_9ACTN</name>
<evidence type="ECO:0000313" key="2">
    <source>
        <dbReference type="Proteomes" id="UP000198386"/>
    </source>
</evidence>
<sequence length="118" mass="12863">MSTLVVHLCWTDADPEHLTRLQRLLPPRHLVPEGPCLHRRTWLSGSRVLGIEVWGDDDEARRHLAELPLDSAAAGLEPPTVVACVYPDVYRSVLPVLLGTADARTPAGGTLADTGARR</sequence>
<evidence type="ECO:0008006" key="3">
    <source>
        <dbReference type="Google" id="ProtNLM"/>
    </source>
</evidence>
<organism evidence="1 2">
    <name type="scientific">Geodermatophilus saharensis</name>
    <dbReference type="NCBI Taxonomy" id="1137994"/>
    <lineage>
        <taxon>Bacteria</taxon>
        <taxon>Bacillati</taxon>
        <taxon>Actinomycetota</taxon>
        <taxon>Actinomycetes</taxon>
        <taxon>Geodermatophilales</taxon>
        <taxon>Geodermatophilaceae</taxon>
        <taxon>Geodermatophilus</taxon>
    </lineage>
</organism>
<keyword evidence="2" id="KW-1185">Reference proteome</keyword>
<dbReference type="EMBL" id="FZOH01000003">
    <property type="protein sequence ID" value="SNS26524.1"/>
    <property type="molecule type" value="Genomic_DNA"/>
</dbReference>
<proteinExistence type="predicted"/>
<dbReference type="RefSeq" id="WP_089403687.1">
    <property type="nucleotide sequence ID" value="NZ_FZOH01000003.1"/>
</dbReference>
<dbReference type="AlphaFoldDB" id="A0A239D3V8"/>
<gene>
    <name evidence="1" type="ORF">SAMN04488107_1959</name>
</gene>
<accession>A0A239D3V8</accession>
<dbReference type="Proteomes" id="UP000198386">
    <property type="component" value="Unassembled WGS sequence"/>
</dbReference>
<evidence type="ECO:0000313" key="1">
    <source>
        <dbReference type="EMBL" id="SNS26524.1"/>
    </source>
</evidence>
<dbReference type="OrthoDB" id="5190753at2"/>
<protein>
    <recommendedName>
        <fullName evidence="3">Antibiotic biosynthesis monooxygenase</fullName>
    </recommendedName>
</protein>
<reference evidence="2" key="1">
    <citation type="submission" date="2017-06" db="EMBL/GenBank/DDBJ databases">
        <authorList>
            <person name="Varghese N."/>
            <person name="Submissions S."/>
        </authorList>
    </citation>
    <scope>NUCLEOTIDE SEQUENCE [LARGE SCALE GENOMIC DNA]</scope>
    <source>
        <strain evidence="2">DSM 45423</strain>
    </source>
</reference>